<organism evidence="2 3">
    <name type="scientific">Striga asiatica</name>
    <name type="common">Asiatic witchweed</name>
    <name type="synonym">Buchnera asiatica</name>
    <dbReference type="NCBI Taxonomy" id="4170"/>
    <lineage>
        <taxon>Eukaryota</taxon>
        <taxon>Viridiplantae</taxon>
        <taxon>Streptophyta</taxon>
        <taxon>Embryophyta</taxon>
        <taxon>Tracheophyta</taxon>
        <taxon>Spermatophyta</taxon>
        <taxon>Magnoliopsida</taxon>
        <taxon>eudicotyledons</taxon>
        <taxon>Gunneridae</taxon>
        <taxon>Pentapetalae</taxon>
        <taxon>asterids</taxon>
        <taxon>lamiids</taxon>
        <taxon>Lamiales</taxon>
        <taxon>Orobanchaceae</taxon>
        <taxon>Buchnereae</taxon>
        <taxon>Striga</taxon>
    </lineage>
</organism>
<accession>A0A5A7QU28</accession>
<evidence type="ECO:0000313" key="2">
    <source>
        <dbReference type="EMBL" id="GER48833.1"/>
    </source>
</evidence>
<dbReference type="AlphaFoldDB" id="A0A5A7QU28"/>
<reference evidence="3" key="1">
    <citation type="journal article" date="2019" name="Curr. Biol.">
        <title>Genome Sequence of Striga asiatica Provides Insight into the Evolution of Plant Parasitism.</title>
        <authorList>
            <person name="Yoshida S."/>
            <person name="Kim S."/>
            <person name="Wafula E.K."/>
            <person name="Tanskanen J."/>
            <person name="Kim Y.M."/>
            <person name="Honaas L."/>
            <person name="Yang Z."/>
            <person name="Spallek T."/>
            <person name="Conn C.E."/>
            <person name="Ichihashi Y."/>
            <person name="Cheong K."/>
            <person name="Cui S."/>
            <person name="Der J.P."/>
            <person name="Gundlach H."/>
            <person name="Jiao Y."/>
            <person name="Hori C."/>
            <person name="Ishida J.K."/>
            <person name="Kasahara H."/>
            <person name="Kiba T."/>
            <person name="Kim M.S."/>
            <person name="Koo N."/>
            <person name="Laohavisit A."/>
            <person name="Lee Y.H."/>
            <person name="Lumba S."/>
            <person name="McCourt P."/>
            <person name="Mortimer J.C."/>
            <person name="Mutuku J.M."/>
            <person name="Nomura T."/>
            <person name="Sasaki-Sekimoto Y."/>
            <person name="Seto Y."/>
            <person name="Wang Y."/>
            <person name="Wakatake T."/>
            <person name="Sakakibara H."/>
            <person name="Demura T."/>
            <person name="Yamaguchi S."/>
            <person name="Yoneyama K."/>
            <person name="Manabe R.I."/>
            <person name="Nelson D.C."/>
            <person name="Schulman A.H."/>
            <person name="Timko M.P."/>
            <person name="dePamphilis C.W."/>
            <person name="Choi D."/>
            <person name="Shirasu K."/>
        </authorList>
    </citation>
    <scope>NUCLEOTIDE SEQUENCE [LARGE SCALE GENOMIC DNA]</scope>
    <source>
        <strain evidence="3">cv. UVA1</strain>
    </source>
</reference>
<feature type="compositionally biased region" description="Basic and acidic residues" evidence="1">
    <location>
        <begin position="44"/>
        <end position="56"/>
    </location>
</feature>
<sequence length="191" mass="21113">MDRRISTIFQRATFSGESRRTTFCVRAAHHFPLISQPTTTSRPPSERHPPRERPIRRQHYEFAEQAPAILRHEPPGEPPPDICFPPFCLFNKKLPGFSSILRLGPPGEPPPDICFPEILGCLCRVKPEYVDSEMAECGAGLISISIIELLHHLSGNGVFADVLGCLISSVSMELYCADPIQVLKVLASAVG</sequence>
<dbReference type="EMBL" id="BKCP01008293">
    <property type="protein sequence ID" value="GER48833.1"/>
    <property type="molecule type" value="Genomic_DNA"/>
</dbReference>
<keyword evidence="3" id="KW-1185">Reference proteome</keyword>
<name>A0A5A7QU28_STRAF</name>
<comment type="caution">
    <text evidence="2">The sequence shown here is derived from an EMBL/GenBank/DDBJ whole genome shotgun (WGS) entry which is preliminary data.</text>
</comment>
<evidence type="ECO:0000313" key="3">
    <source>
        <dbReference type="Proteomes" id="UP000325081"/>
    </source>
</evidence>
<evidence type="ECO:0000256" key="1">
    <source>
        <dbReference type="SAM" id="MobiDB-lite"/>
    </source>
</evidence>
<gene>
    <name evidence="2" type="ORF">STAS_26024</name>
</gene>
<feature type="region of interest" description="Disordered" evidence="1">
    <location>
        <begin position="35"/>
        <end position="56"/>
    </location>
</feature>
<proteinExistence type="predicted"/>
<dbReference type="Proteomes" id="UP000325081">
    <property type="component" value="Unassembled WGS sequence"/>
</dbReference>
<protein>
    <submittedName>
        <fullName evidence="2">Protein Wnt</fullName>
    </submittedName>
</protein>